<dbReference type="InterPro" id="IPR000884">
    <property type="entry name" value="TSP1_rpt"/>
</dbReference>
<dbReference type="CDD" id="cd19941">
    <property type="entry name" value="TIL"/>
    <property type="match status" value="2"/>
</dbReference>
<reference evidence="3 4" key="1">
    <citation type="submission" date="2024-11" db="EMBL/GenBank/DDBJ databases">
        <title>Adaptive evolution of stress response genes in parasites aligns with host niche diversity.</title>
        <authorList>
            <person name="Hahn C."/>
            <person name="Resl P."/>
        </authorList>
    </citation>
    <scope>NUCLEOTIDE SEQUENCE [LARGE SCALE GENOMIC DNA]</scope>
    <source>
        <strain evidence="3">EGGRZ-B1_66</strain>
        <tissue evidence="3">Body</tissue>
    </source>
</reference>
<dbReference type="Pfam" id="PF01826">
    <property type="entry name" value="TIL"/>
    <property type="match status" value="2"/>
</dbReference>
<sequence length="672" mass="72817">MSTELSTTTTTPLPEVVCEAWSEWTSCSAHCGEGIKKRKRICDDGREEEESETCTTENCLCSLTLPQLLAALMLVNDQALSLNDFWLEKDGIDGHTRSDEQIKEGMLVQQGCHVSLPCGMCECGTDGSLVCSKNETCNLDCVWAPWGDWTPCSASCGDRVGSRSRNRTIIQPARFNGKPCEPDGFEEVQTCPDPAVPCPCVWSDWSEWTPCDQPCGGLGQMNRTRSKMTNSGPCPDSDSSSQIDFCNEQPCPTEAPPTSTEGSSSTVPTPTCEQGREYFACYNKTCPATCSDLTGSSQCSETDECISGCFCPMGMLVDRDGSCVAPNDCSCDLDSIQCESCSEKVCWNGKAKCNMLPDCDCIWAEWTPWTVCSASCGPGSRSRIRTVLSRLRGKGKNCAGSFMQQDNCQISECPKCKDSDGTEYDRGSNMPSPDACINCYCDHNADIDPCLASDWYVTDPCSAKCDGVNPVAGGLITEKRDLLDKLGIDSSLCILERQVSCNISCRVDCVTLTVDEGPCLSLCPLDDDSCDKTWGPGIMALIPNMTIPAANGGTECFSKYKPCLVAQTPADITCAGPKEMVACSDPCAHSCQDLSLHASGTDTCLSTDQCMEACACSKGTYYQDGQCIAPEDCRCFWNEQILGPMNNQTQVSYLIWFSKKFLASIIEPRALT</sequence>
<dbReference type="InterPro" id="IPR002919">
    <property type="entry name" value="TIL_dom"/>
</dbReference>
<organism evidence="3 4">
    <name type="scientific">Cichlidogyrus casuarinus</name>
    <dbReference type="NCBI Taxonomy" id="1844966"/>
    <lineage>
        <taxon>Eukaryota</taxon>
        <taxon>Metazoa</taxon>
        <taxon>Spiralia</taxon>
        <taxon>Lophotrochozoa</taxon>
        <taxon>Platyhelminthes</taxon>
        <taxon>Monogenea</taxon>
        <taxon>Monopisthocotylea</taxon>
        <taxon>Dactylogyridea</taxon>
        <taxon>Ancyrocephalidae</taxon>
        <taxon>Cichlidogyrus</taxon>
    </lineage>
</organism>
<dbReference type="InterPro" id="IPR036084">
    <property type="entry name" value="Ser_inhib-like_sf"/>
</dbReference>
<feature type="compositionally biased region" description="Polar residues" evidence="1">
    <location>
        <begin position="256"/>
        <end position="269"/>
    </location>
</feature>
<evidence type="ECO:0000259" key="2">
    <source>
        <dbReference type="Pfam" id="PF01826"/>
    </source>
</evidence>
<protein>
    <recommendedName>
        <fullName evidence="2">TIL domain-containing protein</fullName>
    </recommendedName>
</protein>
<dbReference type="AlphaFoldDB" id="A0ABD2QGV4"/>
<dbReference type="Pfam" id="PF00090">
    <property type="entry name" value="TSP_1"/>
    <property type="match status" value="4"/>
</dbReference>
<proteinExistence type="predicted"/>
<evidence type="ECO:0000313" key="4">
    <source>
        <dbReference type="Proteomes" id="UP001626550"/>
    </source>
</evidence>
<dbReference type="SUPFAM" id="SSF57567">
    <property type="entry name" value="Serine protease inhibitors"/>
    <property type="match status" value="2"/>
</dbReference>
<dbReference type="Gene3D" id="2.10.25.10">
    <property type="entry name" value="Laminin"/>
    <property type="match status" value="2"/>
</dbReference>
<accession>A0ABD2QGV4</accession>
<feature type="domain" description="TIL" evidence="2">
    <location>
        <begin position="574"/>
        <end position="633"/>
    </location>
</feature>
<dbReference type="SMART" id="SM00209">
    <property type="entry name" value="TSP1"/>
    <property type="match status" value="4"/>
</dbReference>
<dbReference type="PROSITE" id="PS50092">
    <property type="entry name" value="TSP1"/>
    <property type="match status" value="4"/>
</dbReference>
<feature type="domain" description="TIL" evidence="2">
    <location>
        <begin position="272"/>
        <end position="329"/>
    </location>
</feature>
<dbReference type="SUPFAM" id="SSF82895">
    <property type="entry name" value="TSP-1 type 1 repeat"/>
    <property type="match status" value="4"/>
</dbReference>
<gene>
    <name evidence="3" type="ORF">Ciccas_002575</name>
</gene>
<dbReference type="InterPro" id="IPR036383">
    <property type="entry name" value="TSP1_rpt_sf"/>
</dbReference>
<name>A0ABD2QGV4_9PLAT</name>
<dbReference type="Gene3D" id="2.20.100.10">
    <property type="entry name" value="Thrombospondin type-1 (TSP1) repeat"/>
    <property type="match status" value="4"/>
</dbReference>
<feature type="region of interest" description="Disordered" evidence="1">
    <location>
        <begin position="250"/>
        <end position="269"/>
    </location>
</feature>
<dbReference type="InterPro" id="IPR051418">
    <property type="entry name" value="Spondin/Thrombospondin_T1"/>
</dbReference>
<evidence type="ECO:0000256" key="1">
    <source>
        <dbReference type="SAM" id="MobiDB-lite"/>
    </source>
</evidence>
<evidence type="ECO:0000313" key="3">
    <source>
        <dbReference type="EMBL" id="KAL3318766.1"/>
    </source>
</evidence>
<dbReference type="PANTHER" id="PTHR11311:SF15">
    <property type="entry name" value="SPONDIN-2"/>
    <property type="match status" value="1"/>
</dbReference>
<dbReference type="PANTHER" id="PTHR11311">
    <property type="entry name" value="SPONDIN"/>
    <property type="match status" value="1"/>
</dbReference>
<comment type="caution">
    <text evidence="3">The sequence shown here is derived from an EMBL/GenBank/DDBJ whole genome shotgun (WGS) entry which is preliminary data.</text>
</comment>
<dbReference type="EMBL" id="JBJKFK010000206">
    <property type="protein sequence ID" value="KAL3318766.1"/>
    <property type="molecule type" value="Genomic_DNA"/>
</dbReference>
<keyword evidence="4" id="KW-1185">Reference proteome</keyword>
<dbReference type="Proteomes" id="UP001626550">
    <property type="component" value="Unassembled WGS sequence"/>
</dbReference>